<evidence type="ECO:0000313" key="1">
    <source>
        <dbReference type="EMBL" id="KIK02080.1"/>
    </source>
</evidence>
<reference evidence="2" key="2">
    <citation type="submission" date="2015-01" db="EMBL/GenBank/DDBJ databases">
        <title>Evolutionary Origins and Diversification of the Mycorrhizal Mutualists.</title>
        <authorList>
            <consortium name="DOE Joint Genome Institute"/>
            <consortium name="Mycorrhizal Genomics Consortium"/>
            <person name="Kohler A."/>
            <person name="Kuo A."/>
            <person name="Nagy L.G."/>
            <person name="Floudas D."/>
            <person name="Copeland A."/>
            <person name="Barry K.W."/>
            <person name="Cichocki N."/>
            <person name="Veneault-Fourrey C."/>
            <person name="LaButti K."/>
            <person name="Lindquist E.A."/>
            <person name="Lipzen A."/>
            <person name="Lundell T."/>
            <person name="Morin E."/>
            <person name="Murat C."/>
            <person name="Riley R."/>
            <person name="Ohm R."/>
            <person name="Sun H."/>
            <person name="Tunlid A."/>
            <person name="Henrissat B."/>
            <person name="Grigoriev I.V."/>
            <person name="Hibbett D.S."/>
            <person name="Martin F."/>
        </authorList>
    </citation>
    <scope>NUCLEOTIDE SEQUENCE [LARGE SCALE GENOMIC DNA]</scope>
    <source>
        <strain evidence="2">LaAM-08-1</strain>
    </source>
</reference>
<dbReference type="HOGENOM" id="CLU_036419_2_1_1"/>
<dbReference type="EMBL" id="KN838597">
    <property type="protein sequence ID" value="KIK02080.1"/>
    <property type="molecule type" value="Genomic_DNA"/>
</dbReference>
<dbReference type="OrthoDB" id="3041043at2759"/>
<name>A0A0C9WT26_9AGAR</name>
<dbReference type="Proteomes" id="UP000054477">
    <property type="component" value="Unassembled WGS sequence"/>
</dbReference>
<keyword evidence="2" id="KW-1185">Reference proteome</keyword>
<accession>A0A0C9WT26</accession>
<sequence>MLRENNGQDCLKFYSSFQNPLMQLSHIDQAFSQPTIYDLILSCLPPPTIMRCGRTCRAIYVATKDFNTRAYTINRHLSRFFDNPEGFRSLQAQTAALISGSNALQFLDRTHYADSDLDVFVFSDTVRVIGRWLINHEGYSFTPRPDQLPEFEDAALQLSSSPVELDGFNMHDAYRLTGIAGVHSVSKAPDLTIQVITTQRSPMDCILSFHSTCVMNVIAFDAAYSLYPRATFDFRCGLSLAQISPREAKALAKYATRGWAIHSTIWPHEEDTLQRLFKVYDLRRMGDRDSWVIPLDTTNITLRSPFTLSSPPFTEDPAIFSSWKLTESTSESGQYRMAYHFLSSTILKYDYVNADRDFLLVMIPFFQKQGVLEHSKFRGLPKSNSDQEAWTWWDASLPGFYKAYLKQLEDTRMEEG</sequence>
<proteinExistence type="predicted"/>
<dbReference type="STRING" id="1095629.A0A0C9WT26"/>
<reference evidence="1 2" key="1">
    <citation type="submission" date="2014-04" db="EMBL/GenBank/DDBJ databases">
        <authorList>
            <consortium name="DOE Joint Genome Institute"/>
            <person name="Kuo A."/>
            <person name="Kohler A."/>
            <person name="Nagy L.G."/>
            <person name="Floudas D."/>
            <person name="Copeland A."/>
            <person name="Barry K.W."/>
            <person name="Cichocki N."/>
            <person name="Veneault-Fourrey C."/>
            <person name="LaButti K."/>
            <person name="Lindquist E.A."/>
            <person name="Lipzen A."/>
            <person name="Lundell T."/>
            <person name="Morin E."/>
            <person name="Murat C."/>
            <person name="Sun H."/>
            <person name="Tunlid A."/>
            <person name="Henrissat B."/>
            <person name="Grigoriev I.V."/>
            <person name="Hibbett D.S."/>
            <person name="Martin F."/>
            <person name="Nordberg H.P."/>
            <person name="Cantor M.N."/>
            <person name="Hua S.X."/>
        </authorList>
    </citation>
    <scope>NUCLEOTIDE SEQUENCE [LARGE SCALE GENOMIC DNA]</scope>
    <source>
        <strain evidence="1 2">LaAM-08-1</strain>
    </source>
</reference>
<dbReference type="AlphaFoldDB" id="A0A0C9WT26"/>
<protein>
    <submittedName>
        <fullName evidence="1">Unplaced genomic scaffold K443scaffold_62, whole genome shotgun sequence</fullName>
    </submittedName>
</protein>
<organism evidence="1 2">
    <name type="scientific">Laccaria amethystina LaAM-08-1</name>
    <dbReference type="NCBI Taxonomy" id="1095629"/>
    <lineage>
        <taxon>Eukaryota</taxon>
        <taxon>Fungi</taxon>
        <taxon>Dikarya</taxon>
        <taxon>Basidiomycota</taxon>
        <taxon>Agaricomycotina</taxon>
        <taxon>Agaricomycetes</taxon>
        <taxon>Agaricomycetidae</taxon>
        <taxon>Agaricales</taxon>
        <taxon>Agaricineae</taxon>
        <taxon>Hydnangiaceae</taxon>
        <taxon>Laccaria</taxon>
    </lineage>
</organism>
<evidence type="ECO:0000313" key="2">
    <source>
        <dbReference type="Proteomes" id="UP000054477"/>
    </source>
</evidence>
<gene>
    <name evidence="1" type="ORF">K443DRAFT_677847</name>
</gene>